<name>A0A212LLG9_9HYPH</name>
<dbReference type="AlphaFoldDB" id="A0A212LLG9"/>
<keyword evidence="3" id="KW-0813">Transport</keyword>
<proteinExistence type="inferred from homology"/>
<dbReference type="InterPro" id="IPR058792">
    <property type="entry name" value="Beta-barrel_RND_2"/>
</dbReference>
<dbReference type="GO" id="GO:0015562">
    <property type="term" value="F:efflux transmembrane transporter activity"/>
    <property type="evidence" value="ECO:0007669"/>
    <property type="project" value="TreeGrafter"/>
</dbReference>
<dbReference type="Gene3D" id="2.40.50.100">
    <property type="match status" value="1"/>
</dbReference>
<dbReference type="InterPro" id="IPR058627">
    <property type="entry name" value="MdtA-like_C"/>
</dbReference>
<dbReference type="PANTHER" id="PTHR30469">
    <property type="entry name" value="MULTIDRUG RESISTANCE PROTEIN MDTA"/>
    <property type="match status" value="1"/>
</dbReference>
<dbReference type="PANTHER" id="PTHR30469:SF15">
    <property type="entry name" value="HLYD FAMILY OF SECRETION PROTEINS"/>
    <property type="match status" value="1"/>
</dbReference>
<dbReference type="InterPro" id="IPR058625">
    <property type="entry name" value="MdtA-like_BSH"/>
</dbReference>
<accession>A0A212LLG9</accession>
<comment type="subcellular location">
    <subcellularLocation>
        <location evidence="1">Cell envelope</location>
    </subcellularLocation>
</comment>
<dbReference type="InterPro" id="IPR006143">
    <property type="entry name" value="RND_pump_MFP"/>
</dbReference>
<sequence>MIRRLALAALAGLMLVACQKKTETPPPVRPVLSARVAVDDIGEQSFVGTVEARDKADLSFQVLGRLMTRNVDIGDMVGPGDLVAAIDATTLDLTVRSAQAALGNRRAERENAAATVTRIETLRASGTAAEASLDDARAAFDAADAAVRQAEADLAKARDAFGYAELRAGFAGVVTATGAEPGQTVAAGQSVVTIAKPDPRDAVIDMPDWMAGTLSPEASFVVAPQIAPDQPIAGRLREIAPEADPITRTRRIKIALAEPPSLFRLGSTVEVRADRQASPTITLPEAAVLTRQDGSFVWVVTVDEASPAARREGSVALRPVTTAPAGEGRLRILSGLSAGERVATAGVHSLKEGQKVLVLADGRDGAEGDAS</sequence>
<dbReference type="Gene3D" id="2.40.30.170">
    <property type="match status" value="1"/>
</dbReference>
<dbReference type="Gene3D" id="2.40.420.20">
    <property type="match status" value="1"/>
</dbReference>
<dbReference type="NCBIfam" id="TIGR01730">
    <property type="entry name" value="RND_mfp"/>
    <property type="match status" value="1"/>
</dbReference>
<dbReference type="GO" id="GO:1990281">
    <property type="term" value="C:efflux pump complex"/>
    <property type="evidence" value="ECO:0007669"/>
    <property type="project" value="TreeGrafter"/>
</dbReference>
<comment type="similarity">
    <text evidence="2">Belongs to the membrane fusion protein (MFP) (TC 8.A.1) family.</text>
</comment>
<evidence type="ECO:0000259" key="5">
    <source>
        <dbReference type="Pfam" id="PF25917"/>
    </source>
</evidence>
<evidence type="ECO:0000259" key="6">
    <source>
        <dbReference type="Pfam" id="PF25954"/>
    </source>
</evidence>
<evidence type="ECO:0000256" key="4">
    <source>
        <dbReference type="SAM" id="Coils"/>
    </source>
</evidence>
<dbReference type="EMBL" id="FMJD01000011">
    <property type="protein sequence ID" value="SCM78360.1"/>
    <property type="molecule type" value="Genomic_DNA"/>
</dbReference>
<feature type="domain" description="CusB-like beta-barrel" evidence="6">
    <location>
        <begin position="204"/>
        <end position="275"/>
    </location>
</feature>
<evidence type="ECO:0000256" key="1">
    <source>
        <dbReference type="ARBA" id="ARBA00004196"/>
    </source>
</evidence>
<protein>
    <submittedName>
        <fullName evidence="8">Putative component of multidrug efflux system (RND family)</fullName>
    </submittedName>
</protein>
<dbReference type="PROSITE" id="PS51257">
    <property type="entry name" value="PROKAR_LIPOPROTEIN"/>
    <property type="match status" value="1"/>
</dbReference>
<organism evidence="8">
    <name type="scientific">uncultured Pleomorphomonas sp</name>
    <dbReference type="NCBI Taxonomy" id="442121"/>
    <lineage>
        <taxon>Bacteria</taxon>
        <taxon>Pseudomonadati</taxon>
        <taxon>Pseudomonadota</taxon>
        <taxon>Alphaproteobacteria</taxon>
        <taxon>Hyphomicrobiales</taxon>
        <taxon>Pleomorphomonadaceae</taxon>
        <taxon>Pleomorphomonas</taxon>
        <taxon>environmental samples</taxon>
    </lineage>
</organism>
<gene>
    <name evidence="8" type="ORF">KL86PLE_70130</name>
</gene>
<evidence type="ECO:0000313" key="8">
    <source>
        <dbReference type="EMBL" id="SCM78360.1"/>
    </source>
</evidence>
<dbReference type="RefSeq" id="WP_288198101.1">
    <property type="nucleotide sequence ID" value="NZ_LT608334.1"/>
</dbReference>
<dbReference type="Pfam" id="PF25967">
    <property type="entry name" value="RND-MFP_C"/>
    <property type="match status" value="1"/>
</dbReference>
<feature type="domain" description="Multidrug resistance protein MdtA-like barrel-sandwich hybrid" evidence="5">
    <location>
        <begin position="55"/>
        <end position="192"/>
    </location>
</feature>
<reference evidence="8" key="1">
    <citation type="submission" date="2016-08" db="EMBL/GenBank/DDBJ databases">
        <authorList>
            <person name="Seilhamer J.J."/>
        </authorList>
    </citation>
    <scope>NUCLEOTIDE SEQUENCE</scope>
    <source>
        <strain evidence="8">86</strain>
    </source>
</reference>
<feature type="domain" description="Multidrug resistance protein MdtA-like C-terminal permuted SH3" evidence="7">
    <location>
        <begin position="281"/>
        <end position="347"/>
    </location>
</feature>
<dbReference type="SUPFAM" id="SSF111369">
    <property type="entry name" value="HlyD-like secretion proteins"/>
    <property type="match status" value="1"/>
</dbReference>
<feature type="coiled-coil region" evidence="4">
    <location>
        <begin position="133"/>
        <end position="160"/>
    </location>
</feature>
<dbReference type="Pfam" id="PF25954">
    <property type="entry name" value="Beta-barrel_RND_2"/>
    <property type="match status" value="1"/>
</dbReference>
<keyword evidence="4" id="KW-0175">Coiled coil</keyword>
<dbReference type="Pfam" id="PF25917">
    <property type="entry name" value="BSH_RND"/>
    <property type="match status" value="1"/>
</dbReference>
<evidence type="ECO:0000259" key="7">
    <source>
        <dbReference type="Pfam" id="PF25967"/>
    </source>
</evidence>
<dbReference type="Gene3D" id="1.10.287.470">
    <property type="entry name" value="Helix hairpin bin"/>
    <property type="match status" value="1"/>
</dbReference>
<evidence type="ECO:0000256" key="3">
    <source>
        <dbReference type="ARBA" id="ARBA00022448"/>
    </source>
</evidence>
<evidence type="ECO:0000256" key="2">
    <source>
        <dbReference type="ARBA" id="ARBA00009477"/>
    </source>
</evidence>